<evidence type="ECO:0000256" key="11">
    <source>
        <dbReference type="ARBA" id="ARBA00023004"/>
    </source>
</evidence>
<evidence type="ECO:0000259" key="21">
    <source>
        <dbReference type="PROSITE" id="PS51393"/>
    </source>
</evidence>
<evidence type="ECO:0000256" key="2">
    <source>
        <dbReference type="ARBA" id="ARBA00004496"/>
    </source>
</evidence>
<organism evidence="22 23">
    <name type="scientific">Phaseolus coccineus</name>
    <name type="common">Scarlet runner bean</name>
    <name type="synonym">Phaseolus multiflorus</name>
    <dbReference type="NCBI Taxonomy" id="3886"/>
    <lineage>
        <taxon>Eukaryota</taxon>
        <taxon>Viridiplantae</taxon>
        <taxon>Streptophyta</taxon>
        <taxon>Embryophyta</taxon>
        <taxon>Tracheophyta</taxon>
        <taxon>Spermatophyta</taxon>
        <taxon>Magnoliopsida</taxon>
        <taxon>eudicotyledons</taxon>
        <taxon>Gunneridae</taxon>
        <taxon>Pentapetalae</taxon>
        <taxon>rosids</taxon>
        <taxon>fabids</taxon>
        <taxon>Fabales</taxon>
        <taxon>Fabaceae</taxon>
        <taxon>Papilionoideae</taxon>
        <taxon>50 kb inversion clade</taxon>
        <taxon>NPAAA clade</taxon>
        <taxon>indigoferoid/millettioid clade</taxon>
        <taxon>Phaseoleae</taxon>
        <taxon>Phaseolus</taxon>
    </lineage>
</organism>
<dbReference type="PRINTS" id="PR00468">
    <property type="entry name" value="PLTLPOXGNASE"/>
</dbReference>
<dbReference type="PROSITE" id="PS50095">
    <property type="entry name" value="PLAT"/>
    <property type="match status" value="1"/>
</dbReference>
<evidence type="ECO:0000256" key="16">
    <source>
        <dbReference type="PROSITE-ProRule" id="PRU00152"/>
    </source>
</evidence>
<dbReference type="GO" id="GO:0006633">
    <property type="term" value="P:fatty acid biosynthetic process"/>
    <property type="evidence" value="ECO:0007669"/>
    <property type="project" value="UniProtKB-KW"/>
</dbReference>
<feature type="domain" description="PLAT" evidence="20">
    <location>
        <begin position="26"/>
        <end position="150"/>
    </location>
</feature>
<keyword evidence="23" id="KW-1185">Reference proteome</keyword>
<evidence type="ECO:0000259" key="20">
    <source>
        <dbReference type="PROSITE" id="PS50095"/>
    </source>
</evidence>
<dbReference type="SUPFAM" id="SSF49723">
    <property type="entry name" value="Lipase/lipooxygenase domain (PLAT/LH2 domain)"/>
    <property type="match status" value="1"/>
</dbReference>
<dbReference type="FunFam" id="1.20.245.10:FF:000002">
    <property type="entry name" value="Lipoxygenase"/>
    <property type="match status" value="1"/>
</dbReference>
<sequence>MEVKQKLEGRREVRGRVIVMKKGFLDFHDIKANVLDRVHELLGRGVSLQLISATSPNPGPIGEVAYLENWVSTISSLTTPATHVEFSITFEWDESMGVPGAFIIKNHHHSQFYLKTLNIEHIPGHGPVKFLCNSWIYPVHRYAYDRVFFSNKAYLPCQTPEPLRRFREQELIVLRGRGFGKLKEWDRVYDYAYYNDLGSPDNGPNNARPVLGGGSQLPYPRRGRTGRPHTKTDPKTESRLPLLCVKKVYVPRDEQFGHVKFSDFLAYAVKSVSQVLLPAMTSLCDKTPNEFDTFKDVLDIYKGCVKLPSGPAVKKLRELVPYELMRELIRNDGERFLKFPVPDVIKESKSAWRTDEEFAREMLAGVNPVIIQRLQEFPPVSKLDPEVYGDQASSIRAIHIENSLDGFTINEAIQEMRLFILDHHDALMPYISQINSTNTKTYASRTLLFLQDDGTLKPLAIELSLPHPQGKQHGAVSKVFVPAKEGIAASVWQLAKAYVAVNDSGYHQLVSHWLHSHAVIEPFIIATHRQLSILHPIHKLLKPHFKDTMHINALARHTLINAGGVLEKTVFPGKFSMEMSAVIYKSWVFPDQALPADLIKRGMAVPNSSYRHGLKLVIEDYPFAVDGLEIWEAIETWVTEYCNFYYTSNDMVEEDHELQNWWNEVRNEGHGDLKDRNWWSEMKTKEELIESCTIIIWLASAFHAAVNFGQYPYAGYLPNRPTVSRRFMPESGTPEYEELKSKPDLAYLKTITAQFQTLLGVSLIEILSRHSTEEVYLGQSENTEWTLDDEPLKAFGRFSEKLLEIENNIIERNKDKRLKNRNGAVKVPYTLLYPNTSDYSKEGGLTGKGIPNSISI</sequence>
<keyword evidence="4" id="KW-0963">Cytoplasm</keyword>
<dbReference type="GO" id="GO:0031408">
    <property type="term" value="P:oxylipin biosynthetic process"/>
    <property type="evidence" value="ECO:0007669"/>
    <property type="project" value="UniProtKB-UniRule"/>
</dbReference>
<reference evidence="22 23" key="1">
    <citation type="submission" date="2024-01" db="EMBL/GenBank/DDBJ databases">
        <title>The genomes of 5 underutilized Papilionoideae crops provide insights into root nodulation and disease resistanc.</title>
        <authorList>
            <person name="Jiang F."/>
        </authorList>
    </citation>
    <scope>NUCLEOTIDE SEQUENCE [LARGE SCALE GENOMIC DNA]</scope>
    <source>
        <strain evidence="22">JINMINGXINNONG_FW02</strain>
        <tissue evidence="22">Leaves</tissue>
    </source>
</reference>
<dbReference type="GO" id="GO:0034440">
    <property type="term" value="P:lipid oxidation"/>
    <property type="evidence" value="ECO:0007669"/>
    <property type="project" value="InterPro"/>
</dbReference>
<dbReference type="Pfam" id="PF00305">
    <property type="entry name" value="Lipoxygenase"/>
    <property type="match status" value="1"/>
</dbReference>
<dbReference type="InterPro" id="IPR001024">
    <property type="entry name" value="PLAT/LH2_dom"/>
</dbReference>
<evidence type="ECO:0000256" key="7">
    <source>
        <dbReference type="ARBA" id="ARBA00022767"/>
    </source>
</evidence>
<evidence type="ECO:0000256" key="5">
    <source>
        <dbReference type="ARBA" id="ARBA00022516"/>
    </source>
</evidence>
<dbReference type="InterPro" id="IPR020834">
    <property type="entry name" value="LipOase_CS"/>
</dbReference>
<evidence type="ECO:0000256" key="10">
    <source>
        <dbReference type="ARBA" id="ARBA00023002"/>
    </source>
</evidence>
<dbReference type="CDD" id="cd01751">
    <property type="entry name" value="PLAT_LH2"/>
    <property type="match status" value="1"/>
</dbReference>
<dbReference type="FunFam" id="4.10.375.10:FF:000001">
    <property type="entry name" value="Lipoxygenase"/>
    <property type="match status" value="1"/>
</dbReference>
<evidence type="ECO:0000256" key="19">
    <source>
        <dbReference type="SAM" id="MobiDB-lite"/>
    </source>
</evidence>
<dbReference type="InterPro" id="IPR013819">
    <property type="entry name" value="LipOase_C"/>
</dbReference>
<dbReference type="FunFam" id="4.10.372.10:FF:000001">
    <property type="entry name" value="Lipoxygenase"/>
    <property type="match status" value="1"/>
</dbReference>
<comment type="caution">
    <text evidence="22">The sequence shown here is derived from an EMBL/GenBank/DDBJ whole genome shotgun (WGS) entry which is preliminary data.</text>
</comment>
<dbReference type="SMART" id="SM00308">
    <property type="entry name" value="LH2"/>
    <property type="match status" value="1"/>
</dbReference>
<keyword evidence="9 17" id="KW-0223">Dioxygenase</keyword>
<dbReference type="PRINTS" id="PR00087">
    <property type="entry name" value="LIPOXYGENASE"/>
</dbReference>
<dbReference type="Pfam" id="PF01477">
    <property type="entry name" value="PLAT"/>
    <property type="match status" value="1"/>
</dbReference>
<dbReference type="Proteomes" id="UP001374584">
    <property type="component" value="Unassembled WGS sequence"/>
</dbReference>
<dbReference type="Gene3D" id="3.10.450.60">
    <property type="match status" value="1"/>
</dbReference>
<dbReference type="GO" id="GO:0016165">
    <property type="term" value="F:linoleate 13S-lipoxygenase activity"/>
    <property type="evidence" value="ECO:0007669"/>
    <property type="project" value="UniProtKB-EC"/>
</dbReference>
<keyword evidence="13 18" id="KW-0275">Fatty acid biosynthesis</keyword>
<dbReference type="InterPro" id="IPR042057">
    <property type="entry name" value="Lipoxy_PLAT/LH2"/>
</dbReference>
<evidence type="ECO:0000256" key="17">
    <source>
        <dbReference type="RuleBase" id="RU003974"/>
    </source>
</evidence>
<dbReference type="GO" id="GO:0005737">
    <property type="term" value="C:cytoplasm"/>
    <property type="evidence" value="ECO:0007669"/>
    <property type="project" value="UniProtKB-SubCell"/>
</dbReference>
<keyword evidence="8" id="KW-0276">Fatty acid metabolism</keyword>
<keyword evidence="11 17" id="KW-0408">Iron</keyword>
<evidence type="ECO:0000256" key="8">
    <source>
        <dbReference type="ARBA" id="ARBA00022832"/>
    </source>
</evidence>
<dbReference type="PROSITE" id="PS51393">
    <property type="entry name" value="LIPOXYGENASE_3"/>
    <property type="match status" value="1"/>
</dbReference>
<dbReference type="InterPro" id="IPR027433">
    <property type="entry name" value="Lipoxygenase_dom_3"/>
</dbReference>
<evidence type="ECO:0000313" key="22">
    <source>
        <dbReference type="EMBL" id="KAK7357486.1"/>
    </source>
</evidence>
<gene>
    <name evidence="22" type="ORF">VNO80_16774</name>
</gene>
<comment type="catalytic activity">
    <reaction evidence="15">
        <text>(9Z,12Z,15Z)-octadecatrienoate + O2 = (13S)-hydroperoxy-(9Z,11E,15Z)-octadecatrienoate</text>
        <dbReference type="Rhea" id="RHEA:34495"/>
        <dbReference type="ChEBI" id="CHEBI:15379"/>
        <dbReference type="ChEBI" id="CHEBI:32387"/>
        <dbReference type="ChEBI" id="CHEBI:58757"/>
        <dbReference type="EC" id="1.13.11.12"/>
    </reaction>
</comment>
<comment type="cofactor">
    <cofactor evidence="1 17">
        <name>Fe cation</name>
        <dbReference type="ChEBI" id="CHEBI:24875"/>
    </cofactor>
</comment>
<dbReference type="InterPro" id="IPR020833">
    <property type="entry name" value="LipOase_Fe_BS"/>
</dbReference>
<comment type="function">
    <text evidence="18">Plant lipoxygenase may be involved in a number of diverse aspects of plant physiology including growth and development, pest resistance, and senescence or responses to wounding.</text>
</comment>
<dbReference type="PROSITE" id="PS00711">
    <property type="entry name" value="LIPOXYGENASE_1"/>
    <property type="match status" value="1"/>
</dbReference>
<dbReference type="SUPFAM" id="SSF48484">
    <property type="entry name" value="Lipoxigenase"/>
    <property type="match status" value="1"/>
</dbReference>
<dbReference type="Gene3D" id="4.10.372.10">
    <property type="entry name" value="Lipoxygenase-1, Domain 3"/>
    <property type="match status" value="1"/>
</dbReference>
<comment type="subcellular location">
    <subcellularLocation>
        <location evidence="2">Cytoplasm</location>
    </subcellularLocation>
</comment>
<dbReference type="InterPro" id="IPR036392">
    <property type="entry name" value="PLAT/LH2_dom_sf"/>
</dbReference>
<dbReference type="InterPro" id="IPR000907">
    <property type="entry name" value="LipOase"/>
</dbReference>
<dbReference type="InterPro" id="IPR001246">
    <property type="entry name" value="LipOase_plant"/>
</dbReference>
<dbReference type="Gene3D" id="2.60.60.20">
    <property type="entry name" value="PLAT/LH2 domain"/>
    <property type="match status" value="1"/>
</dbReference>
<evidence type="ECO:0000256" key="1">
    <source>
        <dbReference type="ARBA" id="ARBA00001962"/>
    </source>
</evidence>
<evidence type="ECO:0000313" key="23">
    <source>
        <dbReference type="Proteomes" id="UP001374584"/>
    </source>
</evidence>
<evidence type="ECO:0000256" key="9">
    <source>
        <dbReference type="ARBA" id="ARBA00022964"/>
    </source>
</evidence>
<keyword evidence="6 17" id="KW-0479">Metal-binding</keyword>
<evidence type="ECO:0000256" key="3">
    <source>
        <dbReference type="ARBA" id="ARBA00009419"/>
    </source>
</evidence>
<comment type="catalytic activity">
    <reaction evidence="14">
        <text>(9Z,12Z)-octadecadienoate + O2 = (13S)-hydroperoxy-(9Z,11E)-octadecadienoate</text>
        <dbReference type="Rhea" id="RHEA:22780"/>
        <dbReference type="ChEBI" id="CHEBI:15379"/>
        <dbReference type="ChEBI" id="CHEBI:30245"/>
        <dbReference type="ChEBI" id="CHEBI:57466"/>
        <dbReference type="EC" id="1.13.11.12"/>
    </reaction>
</comment>
<dbReference type="PANTHER" id="PTHR11771">
    <property type="entry name" value="LIPOXYGENASE"/>
    <property type="match status" value="1"/>
</dbReference>
<evidence type="ECO:0000256" key="12">
    <source>
        <dbReference type="ARBA" id="ARBA00023098"/>
    </source>
</evidence>
<protein>
    <recommendedName>
        <fullName evidence="18">Lipoxygenase</fullName>
        <ecNumber evidence="18">1.13.11.-</ecNumber>
    </recommendedName>
</protein>
<feature type="domain" description="Lipoxygenase" evidence="21">
    <location>
        <begin position="153"/>
        <end position="856"/>
    </location>
</feature>
<name>A0AAN9R3K1_PHACN</name>
<comment type="similarity">
    <text evidence="3 17">Belongs to the lipoxygenase family.</text>
</comment>
<dbReference type="EC" id="1.13.11.-" evidence="18"/>
<dbReference type="Gene3D" id="1.20.245.10">
    <property type="entry name" value="Lipoxygenase-1, Domain 5"/>
    <property type="match status" value="1"/>
</dbReference>
<accession>A0AAN9R3K1</accession>
<evidence type="ECO:0000256" key="6">
    <source>
        <dbReference type="ARBA" id="ARBA00022723"/>
    </source>
</evidence>
<evidence type="ECO:0000256" key="14">
    <source>
        <dbReference type="ARBA" id="ARBA00051140"/>
    </source>
</evidence>
<keyword evidence="12" id="KW-0443">Lipid metabolism</keyword>
<proteinExistence type="inferred from homology"/>
<keyword evidence="5 18" id="KW-0444">Lipid biosynthesis</keyword>
<keyword evidence="7 18" id="KW-0925">Oxylipin biosynthesis</keyword>
<comment type="caution">
    <text evidence="16">Lacks conserved residue(s) required for the propagation of feature annotation.</text>
</comment>
<dbReference type="EMBL" id="JAYMYR010000006">
    <property type="protein sequence ID" value="KAK7357486.1"/>
    <property type="molecule type" value="Genomic_DNA"/>
</dbReference>
<dbReference type="GO" id="GO:0005506">
    <property type="term" value="F:iron ion binding"/>
    <property type="evidence" value="ECO:0007669"/>
    <property type="project" value="UniProtKB-ARBA"/>
</dbReference>
<comment type="pathway">
    <text evidence="18">Lipid metabolism; oxylipin biosynthesis.</text>
</comment>
<evidence type="ECO:0000256" key="18">
    <source>
        <dbReference type="RuleBase" id="RU003975"/>
    </source>
</evidence>
<dbReference type="FunFam" id="3.10.450.60:FF:000002">
    <property type="entry name" value="Lipoxygenase"/>
    <property type="match status" value="1"/>
</dbReference>
<dbReference type="Gene3D" id="4.10.375.10">
    <property type="entry name" value="Lipoxygenase-1, Domain 2"/>
    <property type="match status" value="1"/>
</dbReference>
<evidence type="ECO:0000256" key="13">
    <source>
        <dbReference type="ARBA" id="ARBA00023160"/>
    </source>
</evidence>
<dbReference type="AlphaFoldDB" id="A0AAN9R3K1"/>
<dbReference type="InterPro" id="IPR036226">
    <property type="entry name" value="LipOase_C_sf"/>
</dbReference>
<evidence type="ECO:0000256" key="4">
    <source>
        <dbReference type="ARBA" id="ARBA00022490"/>
    </source>
</evidence>
<feature type="region of interest" description="Disordered" evidence="19">
    <location>
        <begin position="203"/>
        <end position="236"/>
    </location>
</feature>
<evidence type="ECO:0000256" key="15">
    <source>
        <dbReference type="ARBA" id="ARBA00052046"/>
    </source>
</evidence>
<keyword evidence="10 17" id="KW-0560">Oxidoreductase</keyword>
<dbReference type="PROSITE" id="PS00081">
    <property type="entry name" value="LIPOXYGENASE_2"/>
    <property type="match status" value="1"/>
</dbReference>